<dbReference type="Gramene" id="QL07p002929:mrna">
    <property type="protein sequence ID" value="QL07p002929:mrna:CDS:1"/>
    <property type="gene ID" value="QL07p002929"/>
</dbReference>
<dbReference type="Pfam" id="PF02458">
    <property type="entry name" value="Transferase"/>
    <property type="match status" value="1"/>
</dbReference>
<name>A0A7N2R7B4_QUELO</name>
<dbReference type="InterPro" id="IPR023213">
    <property type="entry name" value="CAT-like_dom_sf"/>
</dbReference>
<evidence type="ECO:0000313" key="3">
    <source>
        <dbReference type="Proteomes" id="UP000594261"/>
    </source>
</evidence>
<dbReference type="FunCoup" id="A0A7N2R7B4">
    <property type="interactions" value="249"/>
</dbReference>
<dbReference type="InParanoid" id="A0A7N2R7B4"/>
<dbReference type="EnsemblPlants" id="QL07p002929:mrna">
    <property type="protein sequence ID" value="QL07p002929:mrna:CDS:1"/>
    <property type="gene ID" value="QL07p002929"/>
</dbReference>
<dbReference type="OMA" id="WKFMNAW"/>
<dbReference type="PANTHER" id="PTHR31896">
    <property type="entry name" value="FAMILY REGULATORY PROTEIN, PUTATIVE (AFU_ORTHOLOGUE AFUA_3G14730)-RELATED"/>
    <property type="match status" value="1"/>
</dbReference>
<reference evidence="2 3" key="1">
    <citation type="journal article" date="2016" name="G3 (Bethesda)">
        <title>First Draft Assembly and Annotation of the Genome of a California Endemic Oak Quercus lobata Nee (Fagaceae).</title>
        <authorList>
            <person name="Sork V.L."/>
            <person name="Fitz-Gibbon S.T."/>
            <person name="Puiu D."/>
            <person name="Crepeau M."/>
            <person name="Gugger P.F."/>
            <person name="Sherman R."/>
            <person name="Stevens K."/>
            <person name="Langley C.H."/>
            <person name="Pellegrini M."/>
            <person name="Salzberg S.L."/>
        </authorList>
    </citation>
    <scope>NUCLEOTIDE SEQUENCE [LARGE SCALE GENOMIC DNA]</scope>
    <source>
        <strain evidence="2 3">cv. SW786</strain>
    </source>
</reference>
<evidence type="ECO:0000256" key="1">
    <source>
        <dbReference type="ARBA" id="ARBA00022679"/>
    </source>
</evidence>
<dbReference type="GeneID" id="115953002"/>
<dbReference type="Gene3D" id="3.30.559.10">
    <property type="entry name" value="Chloramphenicol acetyltransferase-like domain"/>
    <property type="match status" value="2"/>
</dbReference>
<sequence length="448" mass="49804">MTHIRFISTSTIRAATTPNESTRIIELTLWDLQMILFDPIQKGLLFFKPTPSQEKELKGGSVIDHLKTSLSRTLDIFNPLAGRLVMVGNNDDKTISFFLDCNNLGAQFVHAVVDDLTVADILDPIYVPDIVNSFFLMNGVLNYQGISKPLLGVQVTELIDGIFIGCTINHCVVDGSSFWHFFNTWSEISRGNIINPTSQLFSPIFRRCFFNGIVNFPIHIPVHPNEISDERSFPTLLKQKVFHFSKEKIAQLKAKANAEMGTTTISSLQAVLGHLWRAVVRSRRYSDNQEVHHRVLVGVRQRIQPPLPAEYVGNAVLFGNVTTTVGNLLEHGLGWVAWQINKMIASQTAEEVKKYIEDWVKAPKISTLGGVTSNALITGSSPRFNVYGNNFGWGRPITVRSGLGSKSDGNLIVFPGAEEGSIDFEACLSFETLQTMADDEEFMEALAS</sequence>
<dbReference type="AlphaFoldDB" id="A0A7N2R7B4"/>
<protein>
    <submittedName>
        <fullName evidence="2">Uncharacterized protein</fullName>
    </submittedName>
</protein>
<dbReference type="InterPro" id="IPR051283">
    <property type="entry name" value="Sec_Metabolite_Acyltrans"/>
</dbReference>
<evidence type="ECO:0000313" key="2">
    <source>
        <dbReference type="EnsemblPlants" id="QL07p002929:mrna:CDS:1"/>
    </source>
</evidence>
<dbReference type="KEGG" id="qlo:115953002"/>
<keyword evidence="3" id="KW-1185">Reference proteome</keyword>
<dbReference type="GO" id="GO:0016740">
    <property type="term" value="F:transferase activity"/>
    <property type="evidence" value="ECO:0007669"/>
    <property type="project" value="UniProtKB-KW"/>
</dbReference>
<gene>
    <name evidence="2" type="primary">LOC115953002</name>
</gene>
<dbReference type="Proteomes" id="UP000594261">
    <property type="component" value="Chromosome 7"/>
</dbReference>
<organism evidence="2 3">
    <name type="scientific">Quercus lobata</name>
    <name type="common">Valley oak</name>
    <dbReference type="NCBI Taxonomy" id="97700"/>
    <lineage>
        <taxon>Eukaryota</taxon>
        <taxon>Viridiplantae</taxon>
        <taxon>Streptophyta</taxon>
        <taxon>Embryophyta</taxon>
        <taxon>Tracheophyta</taxon>
        <taxon>Spermatophyta</taxon>
        <taxon>Magnoliopsida</taxon>
        <taxon>eudicotyledons</taxon>
        <taxon>Gunneridae</taxon>
        <taxon>Pentapetalae</taxon>
        <taxon>rosids</taxon>
        <taxon>fabids</taxon>
        <taxon>Fagales</taxon>
        <taxon>Fagaceae</taxon>
        <taxon>Quercus</taxon>
    </lineage>
</organism>
<accession>A0A7N2R7B4</accession>
<dbReference type="OrthoDB" id="1862401at2759"/>
<dbReference type="RefSeq" id="XP_030926264.1">
    <property type="nucleotide sequence ID" value="XM_031070404.1"/>
</dbReference>
<keyword evidence="1" id="KW-0808">Transferase</keyword>
<dbReference type="PANTHER" id="PTHR31896:SF39">
    <property type="entry name" value="PROTEIN ENHANCED PSEUDOMONAS SUSCEPTIBILITY 1-LIKE"/>
    <property type="match status" value="1"/>
</dbReference>
<reference evidence="2" key="2">
    <citation type="submission" date="2021-01" db="UniProtKB">
        <authorList>
            <consortium name="EnsemblPlants"/>
        </authorList>
    </citation>
    <scope>IDENTIFICATION</scope>
</reference>
<proteinExistence type="predicted"/>
<dbReference type="EMBL" id="LRBV02000007">
    <property type="status" value="NOT_ANNOTATED_CDS"/>
    <property type="molecule type" value="Genomic_DNA"/>
</dbReference>